<dbReference type="AlphaFoldDB" id="A0A5C6CYA8"/>
<dbReference type="PROSITE" id="PS50045">
    <property type="entry name" value="SIGMA54_INTERACT_4"/>
    <property type="match status" value="1"/>
</dbReference>
<evidence type="ECO:0000256" key="3">
    <source>
        <dbReference type="ARBA" id="ARBA00023015"/>
    </source>
</evidence>
<evidence type="ECO:0000313" key="11">
    <source>
        <dbReference type="Proteomes" id="UP000318437"/>
    </source>
</evidence>
<evidence type="ECO:0000259" key="8">
    <source>
        <dbReference type="PROSITE" id="PS50045"/>
    </source>
</evidence>
<dbReference type="CDD" id="cd00009">
    <property type="entry name" value="AAA"/>
    <property type="match status" value="1"/>
</dbReference>
<comment type="caution">
    <text evidence="10">The sequence shown here is derived from an EMBL/GenBank/DDBJ whole genome shotgun (WGS) entry which is preliminary data.</text>
</comment>
<name>A0A5C6CYA8_9BACT</name>
<dbReference type="FunFam" id="1.10.8.60:FF:000014">
    <property type="entry name" value="DNA-binding transcriptional regulator NtrC"/>
    <property type="match status" value="1"/>
</dbReference>
<dbReference type="GO" id="GO:0043565">
    <property type="term" value="F:sequence-specific DNA binding"/>
    <property type="evidence" value="ECO:0007669"/>
    <property type="project" value="InterPro"/>
</dbReference>
<accession>A0A5C6CYA8</accession>
<dbReference type="InterPro" id="IPR025943">
    <property type="entry name" value="Sigma_54_int_dom_ATP-bd_2"/>
</dbReference>
<evidence type="ECO:0000256" key="4">
    <source>
        <dbReference type="ARBA" id="ARBA00023125"/>
    </source>
</evidence>
<dbReference type="Gene3D" id="1.10.8.60">
    <property type="match status" value="1"/>
</dbReference>
<dbReference type="SMART" id="SM00382">
    <property type="entry name" value="AAA"/>
    <property type="match status" value="1"/>
</dbReference>
<evidence type="ECO:0000256" key="7">
    <source>
        <dbReference type="PROSITE-ProRule" id="PRU00169"/>
    </source>
</evidence>
<evidence type="ECO:0000256" key="6">
    <source>
        <dbReference type="ARBA" id="ARBA00023163"/>
    </source>
</evidence>
<dbReference type="Gene3D" id="3.40.50.2300">
    <property type="match status" value="1"/>
</dbReference>
<keyword evidence="4" id="KW-0238">DNA-binding</keyword>
<dbReference type="SMART" id="SM00448">
    <property type="entry name" value="REC"/>
    <property type="match status" value="1"/>
</dbReference>
<dbReference type="PANTHER" id="PTHR32071">
    <property type="entry name" value="TRANSCRIPTIONAL REGULATORY PROTEIN"/>
    <property type="match status" value="1"/>
</dbReference>
<dbReference type="OrthoDB" id="9807827at2"/>
<evidence type="ECO:0000313" key="10">
    <source>
        <dbReference type="EMBL" id="TWU27629.1"/>
    </source>
</evidence>
<evidence type="ECO:0000256" key="1">
    <source>
        <dbReference type="ARBA" id="ARBA00022741"/>
    </source>
</evidence>
<dbReference type="InterPro" id="IPR058031">
    <property type="entry name" value="AAA_lid_NorR"/>
</dbReference>
<dbReference type="SUPFAM" id="SSF52540">
    <property type="entry name" value="P-loop containing nucleoside triphosphate hydrolases"/>
    <property type="match status" value="1"/>
</dbReference>
<dbReference type="PROSITE" id="PS50110">
    <property type="entry name" value="RESPONSE_REGULATORY"/>
    <property type="match status" value="1"/>
</dbReference>
<keyword evidence="6" id="KW-0804">Transcription</keyword>
<dbReference type="GO" id="GO:0005524">
    <property type="term" value="F:ATP binding"/>
    <property type="evidence" value="ECO:0007669"/>
    <property type="project" value="UniProtKB-KW"/>
</dbReference>
<dbReference type="PROSITE" id="PS00675">
    <property type="entry name" value="SIGMA54_INTERACT_1"/>
    <property type="match status" value="1"/>
</dbReference>
<dbReference type="InterPro" id="IPR003593">
    <property type="entry name" value="AAA+_ATPase"/>
</dbReference>
<keyword evidence="5" id="KW-0010">Activator</keyword>
<dbReference type="Gene3D" id="3.40.50.300">
    <property type="entry name" value="P-loop containing nucleotide triphosphate hydrolases"/>
    <property type="match status" value="1"/>
</dbReference>
<dbReference type="GO" id="GO:0006355">
    <property type="term" value="P:regulation of DNA-templated transcription"/>
    <property type="evidence" value="ECO:0007669"/>
    <property type="project" value="InterPro"/>
</dbReference>
<dbReference type="PROSITE" id="PS00688">
    <property type="entry name" value="SIGMA54_INTERACT_3"/>
    <property type="match status" value="1"/>
</dbReference>
<sequence length="451" mass="50327">MTLDSIGRILLVDDDRQSRDAMEEWLEDDGFDVIAVEDGKQALAHLHDGISVIVTDLKMPRTNGLELLKLTKQKSPHATVILITGHGTAESAVEALKEGAFDYLIKPVKPQELVHRIRMALEKQSMAKEIAQLHRQLNAGNGLANMIGQCPAMRQIFEKIQLVADTNSTVLIIGESGTGKELVARAVHANSTRRKNPFLPVNCAAIPETLIESELFGHEKGAFTGASTKREGLFQAAQGGTLFVDEIGEMQLGLQSKLLRAIENKKVMLVGSTREIDVDVRLVAATNRDLAKCVEQGNFREDLYYRLKVIELRLPPLRERREDIPLLVRYFIDQLAKENNRSVKDISNEAFEALKAYDWPGNVRELRNTLESIIVLCLRHEIELSDLPPHISGAKTVQAVIQPGMTMADIEKEAIRRALEQFDSHRAQTANCLGISVRTLHRKIKDYGLEA</sequence>
<protein>
    <submittedName>
        <fullName evidence="10">Transcriptional regulatory protein ZraR</fullName>
    </submittedName>
</protein>
<dbReference type="Pfam" id="PF00158">
    <property type="entry name" value="Sigma54_activat"/>
    <property type="match status" value="1"/>
</dbReference>
<dbReference type="SUPFAM" id="SSF52172">
    <property type="entry name" value="CheY-like"/>
    <property type="match status" value="1"/>
</dbReference>
<organism evidence="10 11">
    <name type="scientific">Bythopirellula polymerisocia</name>
    <dbReference type="NCBI Taxonomy" id="2528003"/>
    <lineage>
        <taxon>Bacteria</taxon>
        <taxon>Pseudomonadati</taxon>
        <taxon>Planctomycetota</taxon>
        <taxon>Planctomycetia</taxon>
        <taxon>Pirellulales</taxon>
        <taxon>Lacipirellulaceae</taxon>
        <taxon>Bythopirellula</taxon>
    </lineage>
</organism>
<dbReference type="InterPro" id="IPR027417">
    <property type="entry name" value="P-loop_NTPase"/>
</dbReference>
<evidence type="ECO:0000256" key="2">
    <source>
        <dbReference type="ARBA" id="ARBA00022840"/>
    </source>
</evidence>
<keyword evidence="2" id="KW-0067">ATP-binding</keyword>
<evidence type="ECO:0000256" key="5">
    <source>
        <dbReference type="ARBA" id="ARBA00023159"/>
    </source>
</evidence>
<gene>
    <name evidence="10" type="primary">zraR_3</name>
    <name evidence="10" type="ORF">Pla144_24060</name>
</gene>
<keyword evidence="7" id="KW-0597">Phosphoprotein</keyword>
<dbReference type="PROSITE" id="PS00676">
    <property type="entry name" value="SIGMA54_INTERACT_2"/>
    <property type="match status" value="1"/>
</dbReference>
<dbReference type="InterPro" id="IPR011006">
    <property type="entry name" value="CheY-like_superfamily"/>
</dbReference>
<dbReference type="FunFam" id="3.40.50.300:FF:000006">
    <property type="entry name" value="DNA-binding transcriptional regulator NtrC"/>
    <property type="match status" value="1"/>
</dbReference>
<dbReference type="Pfam" id="PF25601">
    <property type="entry name" value="AAA_lid_14"/>
    <property type="match status" value="1"/>
</dbReference>
<dbReference type="Proteomes" id="UP000318437">
    <property type="component" value="Unassembled WGS sequence"/>
</dbReference>
<feature type="domain" description="Response regulatory" evidence="9">
    <location>
        <begin position="8"/>
        <end position="121"/>
    </location>
</feature>
<dbReference type="InterPro" id="IPR009057">
    <property type="entry name" value="Homeodomain-like_sf"/>
</dbReference>
<dbReference type="EMBL" id="SJPS01000003">
    <property type="protein sequence ID" value="TWU27629.1"/>
    <property type="molecule type" value="Genomic_DNA"/>
</dbReference>
<dbReference type="GO" id="GO:0000160">
    <property type="term" value="P:phosphorelay signal transduction system"/>
    <property type="evidence" value="ECO:0007669"/>
    <property type="project" value="InterPro"/>
</dbReference>
<dbReference type="InterPro" id="IPR002078">
    <property type="entry name" value="Sigma_54_int"/>
</dbReference>
<keyword evidence="3" id="KW-0805">Transcription regulation</keyword>
<dbReference type="InterPro" id="IPR002197">
    <property type="entry name" value="HTH_Fis"/>
</dbReference>
<dbReference type="InterPro" id="IPR025662">
    <property type="entry name" value="Sigma_54_int_dom_ATP-bd_1"/>
</dbReference>
<dbReference type="SUPFAM" id="SSF46689">
    <property type="entry name" value="Homeodomain-like"/>
    <property type="match status" value="1"/>
</dbReference>
<keyword evidence="11" id="KW-1185">Reference proteome</keyword>
<dbReference type="RefSeq" id="WP_146450813.1">
    <property type="nucleotide sequence ID" value="NZ_SJPS01000003.1"/>
</dbReference>
<dbReference type="Gene3D" id="1.10.10.60">
    <property type="entry name" value="Homeodomain-like"/>
    <property type="match status" value="1"/>
</dbReference>
<feature type="modified residue" description="4-aspartylphosphate" evidence="7">
    <location>
        <position position="56"/>
    </location>
</feature>
<dbReference type="InterPro" id="IPR025944">
    <property type="entry name" value="Sigma_54_int_dom_CS"/>
</dbReference>
<feature type="domain" description="Sigma-54 factor interaction" evidence="8">
    <location>
        <begin position="146"/>
        <end position="375"/>
    </location>
</feature>
<reference evidence="10 11" key="1">
    <citation type="submission" date="2019-02" db="EMBL/GenBank/DDBJ databases">
        <title>Deep-cultivation of Planctomycetes and their phenomic and genomic characterization uncovers novel biology.</title>
        <authorList>
            <person name="Wiegand S."/>
            <person name="Jogler M."/>
            <person name="Boedeker C."/>
            <person name="Pinto D."/>
            <person name="Vollmers J."/>
            <person name="Rivas-Marin E."/>
            <person name="Kohn T."/>
            <person name="Peeters S.H."/>
            <person name="Heuer A."/>
            <person name="Rast P."/>
            <person name="Oberbeckmann S."/>
            <person name="Bunk B."/>
            <person name="Jeske O."/>
            <person name="Meyerdierks A."/>
            <person name="Storesund J.E."/>
            <person name="Kallscheuer N."/>
            <person name="Luecker S."/>
            <person name="Lage O.M."/>
            <person name="Pohl T."/>
            <person name="Merkel B.J."/>
            <person name="Hornburger P."/>
            <person name="Mueller R.-W."/>
            <person name="Bruemmer F."/>
            <person name="Labrenz M."/>
            <person name="Spormann A.M."/>
            <person name="Op Den Camp H."/>
            <person name="Overmann J."/>
            <person name="Amann R."/>
            <person name="Jetten M.S.M."/>
            <person name="Mascher T."/>
            <person name="Medema M.H."/>
            <person name="Devos D.P."/>
            <person name="Kaster A.-K."/>
            <person name="Ovreas L."/>
            <person name="Rohde M."/>
            <person name="Galperin M.Y."/>
            <person name="Jogler C."/>
        </authorList>
    </citation>
    <scope>NUCLEOTIDE SEQUENCE [LARGE SCALE GENOMIC DNA]</scope>
    <source>
        <strain evidence="10 11">Pla144</strain>
    </source>
</reference>
<dbReference type="Pfam" id="PF02954">
    <property type="entry name" value="HTH_8"/>
    <property type="match status" value="1"/>
</dbReference>
<dbReference type="InterPro" id="IPR001789">
    <property type="entry name" value="Sig_transdc_resp-reg_receiver"/>
</dbReference>
<dbReference type="Pfam" id="PF00072">
    <property type="entry name" value="Response_reg"/>
    <property type="match status" value="1"/>
</dbReference>
<proteinExistence type="predicted"/>
<dbReference type="PRINTS" id="PR01590">
    <property type="entry name" value="HTHFIS"/>
</dbReference>
<keyword evidence="1" id="KW-0547">Nucleotide-binding</keyword>
<evidence type="ECO:0000259" key="9">
    <source>
        <dbReference type="PROSITE" id="PS50110"/>
    </source>
</evidence>